<evidence type="ECO:0000256" key="1">
    <source>
        <dbReference type="SAM" id="MobiDB-lite"/>
    </source>
</evidence>
<feature type="region of interest" description="Disordered" evidence="1">
    <location>
        <begin position="26"/>
        <end position="55"/>
    </location>
</feature>
<comment type="caution">
    <text evidence="2">The sequence shown here is derived from an EMBL/GenBank/DDBJ whole genome shotgun (WGS) entry which is preliminary data.</text>
</comment>
<evidence type="ECO:0000313" key="2">
    <source>
        <dbReference type="EMBL" id="CAK9171565.1"/>
    </source>
</evidence>
<dbReference type="InterPro" id="IPR044678">
    <property type="entry name" value="COR27/28"/>
</dbReference>
<proteinExistence type="predicted"/>
<dbReference type="PANTHER" id="PTHR33676:SF3">
    <property type="entry name" value="COLD-REGULATED PROTEIN 27"/>
    <property type="match status" value="1"/>
</dbReference>
<evidence type="ECO:0000313" key="3">
    <source>
        <dbReference type="Proteomes" id="UP001642360"/>
    </source>
</evidence>
<organism evidence="2 3">
    <name type="scientific">Ilex paraguariensis</name>
    <name type="common">yerba mate</name>
    <dbReference type="NCBI Taxonomy" id="185542"/>
    <lineage>
        <taxon>Eukaryota</taxon>
        <taxon>Viridiplantae</taxon>
        <taxon>Streptophyta</taxon>
        <taxon>Embryophyta</taxon>
        <taxon>Tracheophyta</taxon>
        <taxon>Spermatophyta</taxon>
        <taxon>Magnoliopsida</taxon>
        <taxon>eudicotyledons</taxon>
        <taxon>Gunneridae</taxon>
        <taxon>Pentapetalae</taxon>
        <taxon>asterids</taxon>
        <taxon>campanulids</taxon>
        <taxon>Aquifoliales</taxon>
        <taxon>Aquifoliaceae</taxon>
        <taxon>Ilex</taxon>
    </lineage>
</organism>
<gene>
    <name evidence="2" type="ORF">ILEXP_LOCUS41139</name>
</gene>
<accession>A0ABC8TVH8</accession>
<reference evidence="2 3" key="1">
    <citation type="submission" date="2024-02" db="EMBL/GenBank/DDBJ databases">
        <authorList>
            <person name="Vignale AGUSTIN F."/>
            <person name="Sosa J E."/>
            <person name="Modenutti C."/>
        </authorList>
    </citation>
    <scope>NUCLEOTIDE SEQUENCE [LARGE SCALE GENOMIC DNA]</scope>
</reference>
<keyword evidence="3" id="KW-1185">Reference proteome</keyword>
<dbReference type="PANTHER" id="PTHR33676">
    <property type="entry name" value="COLD REGULATED PROTEIN 27"/>
    <property type="match status" value="1"/>
</dbReference>
<dbReference type="AlphaFoldDB" id="A0ABC8TVH8"/>
<dbReference type="EMBL" id="CAUOFW020005791">
    <property type="protein sequence ID" value="CAK9171565.1"/>
    <property type="molecule type" value="Genomic_DNA"/>
</dbReference>
<protein>
    <submittedName>
        <fullName evidence="2">Uncharacterized protein</fullName>
    </submittedName>
</protein>
<sequence length="588" mass="65583">MEGADPPHRILDRTGLMASELTLTLTSDGDSSRFDEQEETSNLGESQARESTPTEWTDEKHSLYLKSMEASFVDQLYSSFGLLRWSPQRNSSLDPQSSRQMHASNCVPSGQYKVLQDGCWAKINFRRDESQLNKADGPGVLLANPWIRHFRSGCRPMVKTSASRKKPALATASNRFPGSQSHLCGHDSIGSSAEVSDQNFVNADAEKENSSVMSIAKRMKATVVASSSNDQVVPFGKFPESEDVGGNCVSPKKISEISITRLKIMLLSTEPANGLARVDISLLLYDKLLAMELPIVYVEFVIWWTGNMQAVPWSQIELLLVVWQLLGQGNIRRENIKSWAIWSLYASITRGDEVEILETKPRRERKKIFEEKYYRSERQQIESMDDNTNVLMDEKHSLYLKSMEASFVDQLYSSFGLLRWSPQRNSSLDPQSSRQMHASNCVPSGQYKVLQDGCWAKINFRRDESQLNKADGPGVLLANPWIRHFRSGCRPMVKTSASRKKPALATASNRFPGSQSHLCGHDSIGSSAEVSDQNFVNADAEKENSSVMSIAKRMKATVVASSSNDQVVPFGKFPESEDVGGNCVSPKK</sequence>
<feature type="compositionally biased region" description="Polar residues" evidence="1">
    <location>
        <begin position="40"/>
        <end position="55"/>
    </location>
</feature>
<name>A0ABC8TVH8_9AQUA</name>
<dbReference type="Proteomes" id="UP001642360">
    <property type="component" value="Unassembled WGS sequence"/>
</dbReference>